<dbReference type="NCBIfam" id="TIGR02915">
    <property type="entry name" value="PEP_resp_reg"/>
    <property type="match status" value="1"/>
</dbReference>
<dbReference type="InterPro" id="IPR003593">
    <property type="entry name" value="AAA+_ATPase"/>
</dbReference>
<dbReference type="Gene3D" id="1.10.8.60">
    <property type="match status" value="1"/>
</dbReference>
<dbReference type="PROSITE" id="PS50045">
    <property type="entry name" value="SIGMA54_INTERACT_4"/>
    <property type="match status" value="1"/>
</dbReference>
<sequence length="452" mass="49773">MKPTLLIVDDDEEIRTQMKWALTRDYEIVQAGDRAGALEAARTARPAVVLLDLGLPPHPNSPDEGLATLTELLAADPQTKVVIISGQGEKSNALRAVGAGAYDFLGKPVEMEELKLLLKRCFHVALLEREYREIQQKILGESFDGILGGSTRMQATFEAIRKVATVDAPVLILGESGTGKEMTARSIHQRSARRNGPFVAINCSAIPESLMESELFGHEKGAFTGAHAQRKGRIESAHGGTLFLDEIGEIPPPIQVKLLRFLQERVIERVGGRQEISVDTRVLAATHVDLKKGMATGSFREDLFYRLAVVQIVLPPLRERENDIVLLANAFLQQSAKETSKNGLAFSPEATRAILRHAWPGNVRELQNRVRRAVIMGGTKRLTAQDLELEAAAPNGSTLKEAREALEREMLQQSLRRHAGKITAAANELGISRPTFYELMDKLGIQKPEKPE</sequence>
<dbReference type="GO" id="GO:0043565">
    <property type="term" value="F:sequence-specific DNA binding"/>
    <property type="evidence" value="ECO:0007669"/>
    <property type="project" value="InterPro"/>
</dbReference>
<dbReference type="SUPFAM" id="SSF46689">
    <property type="entry name" value="Homeodomain-like"/>
    <property type="match status" value="1"/>
</dbReference>
<dbReference type="PROSITE" id="PS00688">
    <property type="entry name" value="SIGMA54_INTERACT_3"/>
    <property type="match status" value="1"/>
</dbReference>
<keyword evidence="6" id="KW-0597">Phosphoprotein</keyword>
<dbReference type="InterPro" id="IPR002197">
    <property type="entry name" value="HTH_Fis"/>
</dbReference>
<dbReference type="Pfam" id="PF02954">
    <property type="entry name" value="HTH_8"/>
    <property type="match status" value="1"/>
</dbReference>
<evidence type="ECO:0000313" key="9">
    <source>
        <dbReference type="EMBL" id="RXK52931.1"/>
    </source>
</evidence>
<name>A0A4Q1C3L6_9BACT</name>
<dbReference type="InterPro" id="IPR009057">
    <property type="entry name" value="Homeodomain-like_sf"/>
</dbReference>
<keyword evidence="1" id="KW-0547">Nucleotide-binding</keyword>
<dbReference type="InterPro" id="IPR002078">
    <property type="entry name" value="Sigma_54_int"/>
</dbReference>
<evidence type="ECO:0000256" key="3">
    <source>
        <dbReference type="ARBA" id="ARBA00023015"/>
    </source>
</evidence>
<feature type="domain" description="Response regulatory" evidence="8">
    <location>
        <begin position="4"/>
        <end position="122"/>
    </location>
</feature>
<dbReference type="PRINTS" id="PR01590">
    <property type="entry name" value="HTHFIS"/>
</dbReference>
<accession>A0A4Q1C3L6</accession>
<dbReference type="PROSITE" id="PS50110">
    <property type="entry name" value="RESPONSE_REGULATORY"/>
    <property type="match status" value="1"/>
</dbReference>
<dbReference type="SMART" id="SM00382">
    <property type="entry name" value="AAA"/>
    <property type="match status" value="1"/>
</dbReference>
<dbReference type="InterPro" id="IPR025943">
    <property type="entry name" value="Sigma_54_int_dom_ATP-bd_2"/>
</dbReference>
<feature type="domain" description="Sigma-54 factor interaction" evidence="7">
    <location>
        <begin position="146"/>
        <end position="375"/>
    </location>
</feature>
<keyword evidence="2" id="KW-0067">ATP-binding</keyword>
<dbReference type="InterPro" id="IPR001789">
    <property type="entry name" value="Sig_transdc_resp-reg_receiver"/>
</dbReference>
<organism evidence="9 10">
    <name type="scientific">Oleiharenicola lentus</name>
    <dbReference type="NCBI Taxonomy" id="2508720"/>
    <lineage>
        <taxon>Bacteria</taxon>
        <taxon>Pseudomonadati</taxon>
        <taxon>Verrucomicrobiota</taxon>
        <taxon>Opitutia</taxon>
        <taxon>Opitutales</taxon>
        <taxon>Opitutaceae</taxon>
        <taxon>Oleiharenicola</taxon>
    </lineage>
</organism>
<dbReference type="OrthoDB" id="9771372at2"/>
<dbReference type="Gene3D" id="3.40.50.300">
    <property type="entry name" value="P-loop containing nucleotide triphosphate hydrolases"/>
    <property type="match status" value="1"/>
</dbReference>
<evidence type="ECO:0000259" key="8">
    <source>
        <dbReference type="PROSITE" id="PS50110"/>
    </source>
</evidence>
<evidence type="ECO:0000256" key="4">
    <source>
        <dbReference type="ARBA" id="ARBA00023125"/>
    </source>
</evidence>
<evidence type="ECO:0000259" key="7">
    <source>
        <dbReference type="PROSITE" id="PS50045"/>
    </source>
</evidence>
<keyword evidence="3" id="KW-0805">Transcription regulation</keyword>
<dbReference type="RefSeq" id="WP_129048521.1">
    <property type="nucleotide sequence ID" value="NZ_SDHX01000002.1"/>
</dbReference>
<keyword evidence="4" id="KW-0238">DNA-binding</keyword>
<dbReference type="Gene3D" id="3.40.50.2300">
    <property type="match status" value="1"/>
</dbReference>
<dbReference type="InterPro" id="IPR025944">
    <property type="entry name" value="Sigma_54_int_dom_CS"/>
</dbReference>
<dbReference type="Pfam" id="PF00158">
    <property type="entry name" value="Sigma54_activat"/>
    <property type="match status" value="1"/>
</dbReference>
<dbReference type="PANTHER" id="PTHR32071:SF113">
    <property type="entry name" value="ALGINATE BIOSYNTHESIS TRANSCRIPTIONAL REGULATORY PROTEIN ALGB"/>
    <property type="match status" value="1"/>
</dbReference>
<dbReference type="InterPro" id="IPR058031">
    <property type="entry name" value="AAA_lid_NorR"/>
</dbReference>
<keyword evidence="5" id="KW-0804">Transcription</keyword>
<proteinExistence type="predicted"/>
<dbReference type="PANTHER" id="PTHR32071">
    <property type="entry name" value="TRANSCRIPTIONAL REGULATORY PROTEIN"/>
    <property type="match status" value="1"/>
</dbReference>
<dbReference type="SMART" id="SM00448">
    <property type="entry name" value="REC"/>
    <property type="match status" value="1"/>
</dbReference>
<evidence type="ECO:0000256" key="1">
    <source>
        <dbReference type="ARBA" id="ARBA00022741"/>
    </source>
</evidence>
<dbReference type="Proteomes" id="UP000290218">
    <property type="component" value="Unassembled WGS sequence"/>
</dbReference>
<dbReference type="EMBL" id="SDHX01000002">
    <property type="protein sequence ID" value="RXK52931.1"/>
    <property type="molecule type" value="Genomic_DNA"/>
</dbReference>
<dbReference type="Gene3D" id="1.10.10.60">
    <property type="entry name" value="Homeodomain-like"/>
    <property type="match status" value="1"/>
</dbReference>
<dbReference type="SUPFAM" id="SSF52172">
    <property type="entry name" value="CheY-like"/>
    <property type="match status" value="1"/>
</dbReference>
<evidence type="ECO:0000256" key="2">
    <source>
        <dbReference type="ARBA" id="ARBA00022840"/>
    </source>
</evidence>
<dbReference type="CDD" id="cd00009">
    <property type="entry name" value="AAA"/>
    <property type="match status" value="1"/>
</dbReference>
<dbReference type="GO" id="GO:0005524">
    <property type="term" value="F:ATP binding"/>
    <property type="evidence" value="ECO:0007669"/>
    <property type="project" value="UniProtKB-KW"/>
</dbReference>
<dbReference type="InterPro" id="IPR014264">
    <property type="entry name" value="PEP-CTERM_resp_reg"/>
</dbReference>
<evidence type="ECO:0000256" key="6">
    <source>
        <dbReference type="PROSITE-ProRule" id="PRU00169"/>
    </source>
</evidence>
<comment type="caution">
    <text evidence="9">The sequence shown here is derived from an EMBL/GenBank/DDBJ whole genome shotgun (WGS) entry which is preliminary data.</text>
</comment>
<dbReference type="InterPro" id="IPR011006">
    <property type="entry name" value="CheY-like_superfamily"/>
</dbReference>
<evidence type="ECO:0000313" key="10">
    <source>
        <dbReference type="Proteomes" id="UP000290218"/>
    </source>
</evidence>
<dbReference type="GO" id="GO:0006355">
    <property type="term" value="P:regulation of DNA-templated transcription"/>
    <property type="evidence" value="ECO:0007669"/>
    <property type="project" value="InterPro"/>
</dbReference>
<protein>
    <submittedName>
        <fullName evidence="9">PEP-CTERM-box response regulator transcription factor</fullName>
    </submittedName>
</protein>
<keyword evidence="10" id="KW-1185">Reference proteome</keyword>
<feature type="modified residue" description="4-aspartylphosphate" evidence="6">
    <location>
        <position position="52"/>
    </location>
</feature>
<dbReference type="AlphaFoldDB" id="A0A4Q1C3L6"/>
<gene>
    <name evidence="9" type="primary">prsR</name>
    <name evidence="9" type="ORF">ESB00_14560</name>
</gene>
<dbReference type="PROSITE" id="PS00676">
    <property type="entry name" value="SIGMA54_INTERACT_2"/>
    <property type="match status" value="1"/>
</dbReference>
<dbReference type="SUPFAM" id="SSF52540">
    <property type="entry name" value="P-loop containing nucleoside triphosphate hydrolases"/>
    <property type="match status" value="1"/>
</dbReference>
<dbReference type="InterPro" id="IPR027417">
    <property type="entry name" value="P-loop_NTPase"/>
</dbReference>
<evidence type="ECO:0000256" key="5">
    <source>
        <dbReference type="ARBA" id="ARBA00023163"/>
    </source>
</evidence>
<dbReference type="GO" id="GO:0000160">
    <property type="term" value="P:phosphorelay signal transduction system"/>
    <property type="evidence" value="ECO:0007669"/>
    <property type="project" value="InterPro"/>
</dbReference>
<reference evidence="9 10" key="1">
    <citation type="submission" date="2019-01" db="EMBL/GenBank/DDBJ databases">
        <title>Lacunisphaera sp. strain TWA-58.</title>
        <authorList>
            <person name="Chen W.-M."/>
        </authorList>
    </citation>
    <scope>NUCLEOTIDE SEQUENCE [LARGE SCALE GENOMIC DNA]</scope>
    <source>
        <strain evidence="9 10">TWA-58</strain>
    </source>
</reference>
<dbReference type="Pfam" id="PF00072">
    <property type="entry name" value="Response_reg"/>
    <property type="match status" value="1"/>
</dbReference>
<dbReference type="Pfam" id="PF25601">
    <property type="entry name" value="AAA_lid_14"/>
    <property type="match status" value="1"/>
</dbReference>
<dbReference type="FunFam" id="3.40.50.300:FF:000006">
    <property type="entry name" value="DNA-binding transcriptional regulator NtrC"/>
    <property type="match status" value="1"/>
</dbReference>